<feature type="domain" description="Inner kinetochore subunit AME1" evidence="2">
    <location>
        <begin position="360"/>
        <end position="537"/>
    </location>
</feature>
<evidence type="ECO:0000259" key="2">
    <source>
        <dbReference type="Pfam" id="PF20994"/>
    </source>
</evidence>
<dbReference type="OrthoDB" id="5377952at2759"/>
<feature type="compositionally biased region" description="Basic and acidic residues" evidence="1">
    <location>
        <begin position="92"/>
        <end position="106"/>
    </location>
</feature>
<feature type="compositionally biased region" description="Basic and acidic residues" evidence="1">
    <location>
        <begin position="130"/>
        <end position="147"/>
    </location>
</feature>
<proteinExistence type="predicted"/>
<feature type="compositionally biased region" description="Polar residues" evidence="1">
    <location>
        <begin position="167"/>
        <end position="181"/>
    </location>
</feature>
<feature type="compositionally biased region" description="Polar residues" evidence="1">
    <location>
        <begin position="37"/>
        <end position="47"/>
    </location>
</feature>
<keyword evidence="4" id="KW-1185">Reference proteome</keyword>
<organism evidence="3 4">
    <name type="scientific">Microthyrium microscopicum</name>
    <dbReference type="NCBI Taxonomy" id="703497"/>
    <lineage>
        <taxon>Eukaryota</taxon>
        <taxon>Fungi</taxon>
        <taxon>Dikarya</taxon>
        <taxon>Ascomycota</taxon>
        <taxon>Pezizomycotina</taxon>
        <taxon>Dothideomycetes</taxon>
        <taxon>Dothideomycetes incertae sedis</taxon>
        <taxon>Microthyriales</taxon>
        <taxon>Microthyriaceae</taxon>
        <taxon>Microthyrium</taxon>
    </lineage>
</organism>
<dbReference type="AlphaFoldDB" id="A0A6A6TZ41"/>
<reference evidence="3" key="1">
    <citation type="journal article" date="2020" name="Stud. Mycol.">
        <title>101 Dothideomycetes genomes: a test case for predicting lifestyles and emergence of pathogens.</title>
        <authorList>
            <person name="Haridas S."/>
            <person name="Albert R."/>
            <person name="Binder M."/>
            <person name="Bloem J."/>
            <person name="Labutti K."/>
            <person name="Salamov A."/>
            <person name="Andreopoulos B."/>
            <person name="Baker S."/>
            <person name="Barry K."/>
            <person name="Bills G."/>
            <person name="Bluhm B."/>
            <person name="Cannon C."/>
            <person name="Castanera R."/>
            <person name="Culley D."/>
            <person name="Daum C."/>
            <person name="Ezra D."/>
            <person name="Gonzalez J."/>
            <person name="Henrissat B."/>
            <person name="Kuo A."/>
            <person name="Liang C."/>
            <person name="Lipzen A."/>
            <person name="Lutzoni F."/>
            <person name="Magnuson J."/>
            <person name="Mondo S."/>
            <person name="Nolan M."/>
            <person name="Ohm R."/>
            <person name="Pangilinan J."/>
            <person name="Park H.-J."/>
            <person name="Ramirez L."/>
            <person name="Alfaro M."/>
            <person name="Sun H."/>
            <person name="Tritt A."/>
            <person name="Yoshinaga Y."/>
            <person name="Zwiers L.-H."/>
            <person name="Turgeon B."/>
            <person name="Goodwin S."/>
            <person name="Spatafora J."/>
            <person name="Crous P."/>
            <person name="Grigoriev I."/>
        </authorList>
    </citation>
    <scope>NUCLEOTIDE SEQUENCE</scope>
    <source>
        <strain evidence="3">CBS 115976</strain>
    </source>
</reference>
<evidence type="ECO:0000256" key="1">
    <source>
        <dbReference type="SAM" id="MobiDB-lite"/>
    </source>
</evidence>
<dbReference type="EMBL" id="MU004241">
    <property type="protein sequence ID" value="KAF2665102.1"/>
    <property type="molecule type" value="Genomic_DNA"/>
</dbReference>
<sequence length="545" mass="60887">MDPADREERRRQRQRGAWRGERELKNADFAFSFAGTPGSTRGRSTPARTPAVPSAERKGNSTARSSTKTPIAPNTNQSSSSLVKSRHSSKLRQVDNHKFQTPVEERKRKRTSNHTIAEEEEDELASVSKRTTDVPPKKRRISDEERASQPVADEDELHLESPEHDTSAFSGSHQQTLSAAKSLQAGPTPLAKPKRLSTNRVASASKHRTPLAIINDNTAVLAEDDDVVQLGGDTELAVDEDSFDSSSKENANLTVRTNATRPSETFAPDLEGTRDDVLDNLLEEDVELQTEVQDQTEEQILSDPVTAPAQRPNKTTKPARRRKRRANAERSGEEIPTIGITVWRPSKKPDSEINPLGAISIPSINPLDVLAQCLTEICDNQIRKLRAQNVKSRQLLALAAFRNALEESLLQLSVEQNMVYSLTGYLKKQKREQGDLRAELMRIKKEKEEVLLQQDTFRARHVTVKKENQENYSLGESFSEFKKAVKNHQRSTEAAQEEATEDEHVERVQDVLKEVKAIMSNGGLLRTVTKWNSSMESSLEALQAG</sequence>
<evidence type="ECO:0000313" key="4">
    <source>
        <dbReference type="Proteomes" id="UP000799302"/>
    </source>
</evidence>
<feature type="compositionally biased region" description="Basic and acidic residues" evidence="1">
    <location>
        <begin position="1"/>
        <end position="10"/>
    </location>
</feature>
<name>A0A6A6TZ41_9PEZI</name>
<accession>A0A6A6TZ41</accession>
<evidence type="ECO:0000313" key="3">
    <source>
        <dbReference type="EMBL" id="KAF2665102.1"/>
    </source>
</evidence>
<feature type="region of interest" description="Disordered" evidence="1">
    <location>
        <begin position="289"/>
        <end position="331"/>
    </location>
</feature>
<dbReference type="Proteomes" id="UP000799302">
    <property type="component" value="Unassembled WGS sequence"/>
</dbReference>
<gene>
    <name evidence="3" type="ORF">BT63DRAFT_482987</name>
</gene>
<dbReference type="InterPro" id="IPR048743">
    <property type="entry name" value="AME1"/>
</dbReference>
<feature type="region of interest" description="Disordered" evidence="1">
    <location>
        <begin position="1"/>
        <end position="203"/>
    </location>
</feature>
<feature type="compositionally biased region" description="Polar residues" evidence="1">
    <location>
        <begin position="60"/>
        <end position="77"/>
    </location>
</feature>
<dbReference type="Pfam" id="PF20994">
    <property type="entry name" value="CENPU"/>
    <property type="match status" value="1"/>
</dbReference>
<protein>
    <recommendedName>
        <fullName evidence="2">Inner kinetochore subunit AME1 domain-containing protein</fullName>
    </recommendedName>
</protein>